<name>A0A455ZFC8_9FLAO</name>
<feature type="transmembrane region" description="Helical" evidence="1">
    <location>
        <begin position="30"/>
        <end position="49"/>
    </location>
</feature>
<reference evidence="2" key="2">
    <citation type="journal article" date="2014" name="PLoS ONE">
        <title>Insights from the genome annotation of Elizabethkingia anophelis from the malaria vector Anopheles gambiae.</title>
        <authorList>
            <person name="Kukutla P."/>
            <person name="Lindberg B.G."/>
            <person name="Pei D."/>
            <person name="Rayl M."/>
            <person name="Yu W."/>
            <person name="Steritz M."/>
            <person name="Faye I."/>
            <person name="Xu J."/>
        </authorList>
    </citation>
    <scope>NUCLEOTIDE SEQUENCE</scope>
</reference>
<evidence type="ECO:0000256" key="1">
    <source>
        <dbReference type="SAM" id="Phobius"/>
    </source>
</evidence>
<evidence type="ECO:0000313" key="2">
    <source>
        <dbReference type="EMBL" id="DAC75563.1"/>
    </source>
</evidence>
<gene>
    <name evidence="2" type="primary">ICEEaIII(2)_R26_19571_19395</name>
</gene>
<sequence>MSGIQLSTIRELKKLTAHNSIELELAADPLTFLFLSAIVVSIVPTYYLFKIFKKYWLN</sequence>
<keyword evidence="1" id="KW-0812">Transmembrane</keyword>
<proteinExistence type="predicted"/>
<dbReference type="EMBL" id="BK010607">
    <property type="protein sequence ID" value="DAC75563.1"/>
    <property type="molecule type" value="Genomic_DNA"/>
</dbReference>
<protein>
    <submittedName>
        <fullName evidence="2">Uncharacterized protein</fullName>
    </submittedName>
</protein>
<keyword evidence="1" id="KW-1133">Transmembrane helix</keyword>
<reference evidence="2" key="7">
    <citation type="journal article" date="2017" name="Sci. Rep.">
        <title>Genomic features, phylogenetic relationships, and comparative genomics of Elizabethkingia anophelis strain EM361-97 isolated in Taiwan.</title>
        <authorList>
            <person name="Lin J.N."/>
            <person name="Lai C.H."/>
            <person name="Yang C.H."/>
            <person name="Huang Y.H."/>
            <person name="Lin H.H."/>
        </authorList>
    </citation>
    <scope>NUCLEOTIDE SEQUENCE</scope>
</reference>
<reference evidence="2" key="3">
    <citation type="journal article" date="2016" name="Genome Announc.">
        <title>Complete Genome Sequences of Four Strains from the 2015-2016 Elizabethkingia anophelis Outbreak.</title>
        <authorList>
            <person name="Nicholson A.C."/>
            <person name="Whitney A.M."/>
            <person name="Emery B.D."/>
            <person name="Bell M.E."/>
            <person name="Gartin J.T."/>
            <person name="Humrighouse B.W."/>
            <person name="Loparev V.N."/>
            <person name="Batra D."/>
            <person name="Sheth M."/>
            <person name="Rowe L.A."/>
            <person name="Juieng P."/>
            <person name="Knipe K."/>
            <person name="Gulvik C."/>
            <person name="McQuiston J.R."/>
        </authorList>
    </citation>
    <scope>NUCLEOTIDE SEQUENCE</scope>
</reference>
<accession>A0A455ZFC8</accession>
<reference evidence="2" key="6">
    <citation type="journal article" date="2017" name="Nat. Commun.">
        <title>Evolutionary dynamics and genomic features of the Elizabethkingia anophelis 2015 to 2016 Wisconsin outbreak strain.</title>
        <authorList>
            <person name="Perrin A."/>
            <person name="Larsonneur E."/>
            <person name="Nicholson A.C."/>
            <person name="Edwards D.J."/>
            <person name="Gundlach K.M."/>
            <person name="Whitney A.M."/>
            <person name="Gulvik C.A."/>
            <person name="Bell M.E."/>
            <person name="Rendueles O."/>
            <person name="Cury J."/>
            <person name="Hugon P."/>
            <person name="Clermont D."/>
            <person name="Enouf V."/>
            <person name="Loparev V."/>
            <person name="Juieng P."/>
            <person name="Monson T."/>
            <person name="Warshauer D."/>
            <person name="Elbadawi L.I."/>
            <person name="Walters M.S."/>
            <person name="Crist M.B."/>
            <person name="Noble-Wang J."/>
            <person name="Borlaug G."/>
            <person name="Rocha E.P.C."/>
            <person name="Criscuolo A."/>
            <person name="Touchon M."/>
            <person name="Davis J.P."/>
            <person name="Holt K.E."/>
            <person name="McQuiston J.R."/>
            <person name="Brisse S."/>
        </authorList>
    </citation>
    <scope>NUCLEOTIDE SEQUENCE</scope>
</reference>
<reference evidence="2" key="5">
    <citation type="journal article" date="2017" name="Genome Announc.">
        <title>Complete Circularized Genome Sequences of Four Strains of Elizabethkingia anophelis, Including Two Novel Strains Isolated from Wild-Caught Anopheles sinensis.</title>
        <authorList>
            <person name="Pei D."/>
            <person name="Nicholson A.C."/>
            <person name="Jiang J."/>
            <person name="Chen H."/>
            <person name="Whitney A.M."/>
            <person name="Villarma A."/>
            <person name="Bell M."/>
            <person name="Humrighouse B."/>
            <person name="Rowe L.A."/>
            <person name="Sheth M."/>
            <person name="Batra D."/>
            <person name="Juieng P."/>
            <person name="Loparev V.N."/>
            <person name="McQuiston J.R."/>
            <person name="Lan Y."/>
            <person name="Ma Y."/>
            <person name="Xu J."/>
        </authorList>
    </citation>
    <scope>NUCLEOTIDE SEQUENCE</scope>
</reference>
<dbReference type="AlphaFoldDB" id="A0A455ZFC8"/>
<reference evidence="2" key="4">
    <citation type="journal article" date="2016" name="Sci. Rep.">
        <title>Genomic epidemiology and global diversity of the emerging bacterial pathogen Elizabethkingia anophelis.</title>
        <authorList>
            <person name="Breurec S."/>
            <person name="Criscuolo A."/>
            <person name="Diancourt L."/>
            <person name="Rendueles O."/>
            <person name="Vandenbogaert M."/>
            <person name="Passet V."/>
            <person name="Caro V."/>
            <person name="Rocha E.P."/>
            <person name="Touchon M."/>
            <person name="Brisse S."/>
        </authorList>
    </citation>
    <scope>NUCLEOTIDE SEQUENCE</scope>
</reference>
<keyword evidence="1" id="KW-0472">Membrane</keyword>
<organism evidence="2">
    <name type="scientific">Elizabethkingia anophelis</name>
    <dbReference type="NCBI Taxonomy" id="1117645"/>
    <lineage>
        <taxon>Bacteria</taxon>
        <taxon>Pseudomonadati</taxon>
        <taxon>Bacteroidota</taxon>
        <taxon>Flavobacteriia</taxon>
        <taxon>Flavobacteriales</taxon>
        <taxon>Weeksellaceae</taxon>
        <taxon>Elizabethkingia</taxon>
    </lineage>
</organism>
<reference evidence="2" key="8">
    <citation type="journal article" date="2018" name="J. ISSAAS">
        <title>In Silico Identification of Three Types of Integrative and Conjugative Elements (ICEs) in Elizabethkingia anophelis Strains Isolated from Around the World.</title>
        <authorList>
            <person name="Xu J."/>
            <person name="Pei D."/>
            <person name="Nicholson A."/>
            <person name="Lan Y."/>
            <person name="Xia Q."/>
        </authorList>
    </citation>
    <scope>NUCLEOTIDE SEQUENCE</scope>
</reference>
<reference evidence="2" key="1">
    <citation type="journal article" date="2014" name="Genome Biol. Evol.">
        <title>Comparative genomic analysis of malaria mosquito vector-associated novel pathogen Elizabethkingia anophelis.</title>
        <authorList>
            <person name="Teo J."/>
            <person name="Tan S.Y."/>
            <person name="Liu Y."/>
            <person name="Tay M."/>
            <person name="Ding Y."/>
            <person name="Li Y."/>
            <person name="Kjelleberg S."/>
            <person name="Givskov M."/>
            <person name="Lin R.T."/>
            <person name="Yang L."/>
        </authorList>
    </citation>
    <scope>NUCLEOTIDE SEQUENCE</scope>
</reference>